<evidence type="ECO:0008006" key="3">
    <source>
        <dbReference type="Google" id="ProtNLM"/>
    </source>
</evidence>
<dbReference type="EMBL" id="LCOZ01000005">
    <property type="protein sequence ID" value="KKU87948.1"/>
    <property type="molecule type" value="Genomic_DNA"/>
</dbReference>
<sequence length="210" mass="24396">MFSRGLSPKTQTNLDRLSRVDFVKKYYLSGGTAAALHLGHRLSYDLDWFSPIPVHPNVIFSGLTPLGRLSIQQNDQGTFNGSLNGVKLSFFIYPYKLLYPPIVYQGIKVADLRDISCMKLDAVSSRGKKRDFIDLFFISQKYSLEEQLRFFERRYEKQDVSIKHIIDSLVYFNDAENDALPEMFKPVNWQQVKHYFEREVKLLAKQWGIG</sequence>
<dbReference type="Proteomes" id="UP000034772">
    <property type="component" value="Unassembled WGS sequence"/>
</dbReference>
<organism evidence="1 2">
    <name type="scientific">Candidatus Beckwithbacteria bacterium GW2011_GWC2_47_9</name>
    <dbReference type="NCBI Taxonomy" id="1618373"/>
    <lineage>
        <taxon>Bacteria</taxon>
        <taxon>Candidatus Beckwithiibacteriota</taxon>
    </lineage>
</organism>
<accession>A0A0G1WCA6</accession>
<protein>
    <recommendedName>
        <fullName evidence="3">Nucleotidyl transferase, PF08843 family</fullName>
    </recommendedName>
</protein>
<dbReference type="InterPro" id="IPR014942">
    <property type="entry name" value="AbiEii"/>
</dbReference>
<proteinExistence type="predicted"/>
<reference evidence="1 2" key="1">
    <citation type="journal article" date="2015" name="Nature">
        <title>rRNA introns, odd ribosomes, and small enigmatic genomes across a large radiation of phyla.</title>
        <authorList>
            <person name="Brown C.T."/>
            <person name="Hug L.A."/>
            <person name="Thomas B.C."/>
            <person name="Sharon I."/>
            <person name="Castelle C.J."/>
            <person name="Singh A."/>
            <person name="Wilkins M.J."/>
            <person name="Williams K.H."/>
            <person name="Banfield J.F."/>
        </authorList>
    </citation>
    <scope>NUCLEOTIDE SEQUENCE [LARGE SCALE GENOMIC DNA]</scope>
</reference>
<dbReference type="AlphaFoldDB" id="A0A0G1WCA6"/>
<gene>
    <name evidence="1" type="ORF">UY17_C0005G0002</name>
</gene>
<name>A0A0G1WCA6_9BACT</name>
<dbReference type="Pfam" id="PF08843">
    <property type="entry name" value="AbiEii"/>
    <property type="match status" value="1"/>
</dbReference>
<evidence type="ECO:0000313" key="1">
    <source>
        <dbReference type="EMBL" id="KKU87948.1"/>
    </source>
</evidence>
<comment type="caution">
    <text evidence="1">The sequence shown here is derived from an EMBL/GenBank/DDBJ whole genome shotgun (WGS) entry which is preliminary data.</text>
</comment>
<evidence type="ECO:0000313" key="2">
    <source>
        <dbReference type="Proteomes" id="UP000034772"/>
    </source>
</evidence>